<dbReference type="AlphaFoldDB" id="C1DZI3"/>
<evidence type="ECO:0000256" key="7">
    <source>
        <dbReference type="ARBA" id="ARBA00022989"/>
    </source>
</evidence>
<sequence>MVATRRQTKKANPHYEFGGPIGALGIVLGLPAVCYGLVLTCNERHCVSLDYDSIAGIPSLTLPSGTVLFSPEACAVFLGWMAWCVVLHLILPGVEKQGVKLANGKRLTYKLNGMSVFVVTLGVVAHGVHQGWLDLGWVHDNFLALLTAGVAFAYAMSLALYLNSFGKGEEKGGKKLLAKGGDTGNPLYDFFIGRELNPRVGSFDLKVFCELVPGLIGWLLLDLGFAHKQYATTGAVSPAMALVCAFQALYVADALWFEPAILTTMDVTTDGFGFMLVFGDLVWVPFTYSLQARYVLERPVALTPAFLALILCVKALGYAIFRGSNLQKNWFRNDPNDPRVAHLTYLPTKRGTRLITSGWWGIARHVNYLGDWLMAWAWCLPCGFAHLVPYFYVIYFGILLVHRDMRDGEACQEKYGKDWDKYCAVVKYRLIPYVY</sequence>
<feature type="transmembrane region" description="Helical" evidence="19">
    <location>
        <begin position="68"/>
        <end position="91"/>
    </location>
</feature>
<name>C1DZI3_MICCC</name>
<evidence type="ECO:0000256" key="17">
    <source>
        <dbReference type="ARBA" id="ARBA00077841"/>
    </source>
</evidence>
<dbReference type="eggNOG" id="KOG1435">
    <property type="taxonomic scope" value="Eukaryota"/>
</dbReference>
<dbReference type="Gene3D" id="1.20.120.1630">
    <property type="match status" value="1"/>
</dbReference>
<feature type="transmembrane region" description="Helical" evidence="19">
    <location>
        <begin position="230"/>
        <end position="251"/>
    </location>
</feature>
<dbReference type="GeneID" id="8241058"/>
<dbReference type="FunCoup" id="C1DZI3">
    <property type="interactions" value="1264"/>
</dbReference>
<organism evidence="20 21">
    <name type="scientific">Micromonas commoda (strain RCC299 / NOUM17 / CCMP2709)</name>
    <name type="common">Picoplanktonic green alga</name>
    <dbReference type="NCBI Taxonomy" id="296587"/>
    <lineage>
        <taxon>Eukaryota</taxon>
        <taxon>Viridiplantae</taxon>
        <taxon>Chlorophyta</taxon>
        <taxon>Mamiellophyceae</taxon>
        <taxon>Mamiellales</taxon>
        <taxon>Mamiellaceae</taxon>
        <taxon>Micromonas</taxon>
    </lineage>
</organism>
<feature type="transmembrane region" description="Helical" evidence="19">
    <location>
        <begin position="111"/>
        <end position="129"/>
    </location>
</feature>
<comment type="catalytic activity">
    <reaction evidence="14">
        <text>4,4-dimethyl-5alpha-cholesta-8,24-dien-3beta-ol + NADP(+) = 4,4-dimethyl-5alpha-cholesta-8,14,24-trien-3beta-ol + NADPH + H(+)</text>
        <dbReference type="Rhea" id="RHEA:18561"/>
        <dbReference type="ChEBI" id="CHEBI:15378"/>
        <dbReference type="ChEBI" id="CHEBI:17813"/>
        <dbReference type="ChEBI" id="CHEBI:18364"/>
        <dbReference type="ChEBI" id="CHEBI:57783"/>
        <dbReference type="ChEBI" id="CHEBI:58349"/>
        <dbReference type="EC" id="1.3.1.70"/>
    </reaction>
    <physiologicalReaction direction="right-to-left" evidence="14">
        <dbReference type="Rhea" id="RHEA:18563"/>
    </physiologicalReaction>
</comment>
<comment type="subcellular location">
    <subcellularLocation>
        <location evidence="1">Membrane</location>
        <topology evidence="1">Multi-pass membrane protein</topology>
    </subcellularLocation>
</comment>
<evidence type="ECO:0000256" key="15">
    <source>
        <dbReference type="ARBA" id="ARBA00060638"/>
    </source>
</evidence>
<dbReference type="Pfam" id="PF01222">
    <property type="entry name" value="ERG4_ERG24"/>
    <property type="match status" value="1"/>
</dbReference>
<dbReference type="InParanoid" id="C1DZI3"/>
<reference evidence="20 21" key="1">
    <citation type="journal article" date="2009" name="Science">
        <title>Green evolution and dynamic adaptations revealed by genomes of the marine picoeukaryotes Micromonas.</title>
        <authorList>
            <person name="Worden A.Z."/>
            <person name="Lee J.H."/>
            <person name="Mock T."/>
            <person name="Rouze P."/>
            <person name="Simmons M.P."/>
            <person name="Aerts A.L."/>
            <person name="Allen A.E."/>
            <person name="Cuvelier M.L."/>
            <person name="Derelle E."/>
            <person name="Everett M.V."/>
            <person name="Foulon E."/>
            <person name="Grimwood J."/>
            <person name="Gundlach H."/>
            <person name="Henrissat B."/>
            <person name="Napoli C."/>
            <person name="McDonald S.M."/>
            <person name="Parker M.S."/>
            <person name="Rombauts S."/>
            <person name="Salamov A."/>
            <person name="Von Dassow P."/>
            <person name="Badger J.H."/>
            <person name="Coutinho P.M."/>
            <person name="Demir E."/>
            <person name="Dubchak I."/>
            <person name="Gentemann C."/>
            <person name="Eikrem W."/>
            <person name="Gready J.E."/>
            <person name="John U."/>
            <person name="Lanier W."/>
            <person name="Lindquist E.A."/>
            <person name="Lucas S."/>
            <person name="Mayer K.F."/>
            <person name="Moreau H."/>
            <person name="Not F."/>
            <person name="Otillar R."/>
            <person name="Panaud O."/>
            <person name="Pangilinan J."/>
            <person name="Paulsen I."/>
            <person name="Piegu B."/>
            <person name="Poliakov A."/>
            <person name="Robbens S."/>
            <person name="Schmutz J."/>
            <person name="Toulza E."/>
            <person name="Wyss T."/>
            <person name="Zelensky A."/>
            <person name="Zhou K."/>
            <person name="Armbrust E.V."/>
            <person name="Bhattacharya D."/>
            <person name="Goodenough U.W."/>
            <person name="Van de Peer Y."/>
            <person name="Grigoriev I.V."/>
        </authorList>
    </citation>
    <scope>NUCLEOTIDE SEQUENCE [LARGE SCALE GENOMIC DNA]</scope>
    <source>
        <strain evidence="21">RCC299 / NOUM17</strain>
    </source>
</reference>
<evidence type="ECO:0000256" key="5">
    <source>
        <dbReference type="ARBA" id="ARBA00022857"/>
    </source>
</evidence>
<comment type="pathway">
    <text evidence="15">Steroid biosynthesis; zymosterol biosynthesis; zymosterol from lanosterol: step 2/6.</text>
</comment>
<dbReference type="GO" id="GO:0005789">
    <property type="term" value="C:endoplasmic reticulum membrane"/>
    <property type="evidence" value="ECO:0007669"/>
    <property type="project" value="TreeGrafter"/>
</dbReference>
<dbReference type="GO" id="GO:0046165">
    <property type="term" value="P:alcohol biosynthetic process"/>
    <property type="evidence" value="ECO:0007669"/>
    <property type="project" value="UniProtKB-ARBA"/>
</dbReference>
<evidence type="ECO:0000256" key="6">
    <source>
        <dbReference type="ARBA" id="ARBA00022955"/>
    </source>
</evidence>
<dbReference type="OMA" id="PNYMGDL"/>
<keyword evidence="3" id="KW-0444">Lipid biosynthesis</keyword>
<dbReference type="RefSeq" id="XP_002499864.1">
    <property type="nucleotide sequence ID" value="XM_002499818.1"/>
</dbReference>
<dbReference type="InterPro" id="IPR001171">
    <property type="entry name" value="ERG24_DHCR-like"/>
</dbReference>
<evidence type="ECO:0000256" key="11">
    <source>
        <dbReference type="ARBA" id="ARBA00023136"/>
    </source>
</evidence>
<dbReference type="GO" id="GO:0016129">
    <property type="term" value="P:phytosteroid biosynthetic process"/>
    <property type="evidence" value="ECO:0007669"/>
    <property type="project" value="UniProtKB-ARBA"/>
</dbReference>
<dbReference type="GO" id="GO:0050613">
    <property type="term" value="F:Delta14-sterol reductase activity"/>
    <property type="evidence" value="ECO:0007669"/>
    <property type="project" value="UniProtKB-EC"/>
</dbReference>
<evidence type="ECO:0000256" key="9">
    <source>
        <dbReference type="ARBA" id="ARBA00023011"/>
    </source>
</evidence>
<comment type="similarity">
    <text evidence="2">Belongs to the ERG4/ERG24 family.</text>
</comment>
<dbReference type="EMBL" id="CP001323">
    <property type="protein sequence ID" value="ACO61122.1"/>
    <property type="molecule type" value="Genomic_DNA"/>
</dbReference>
<dbReference type="KEGG" id="mis:MICPUN_107831"/>
<dbReference type="STRING" id="296587.C1DZI3"/>
<evidence type="ECO:0000256" key="13">
    <source>
        <dbReference type="ARBA" id="ARBA00023221"/>
    </source>
</evidence>
<dbReference type="FunFam" id="1.20.120.1630:FF:000009">
    <property type="entry name" value="C-14 sterol reductase"/>
    <property type="match status" value="1"/>
</dbReference>
<dbReference type="OrthoDB" id="5326588at2759"/>
<keyword evidence="11 19" id="KW-0472">Membrane</keyword>
<evidence type="ECO:0000256" key="16">
    <source>
        <dbReference type="ARBA" id="ARBA00074394"/>
    </source>
</evidence>
<evidence type="ECO:0000313" key="21">
    <source>
        <dbReference type="Proteomes" id="UP000002009"/>
    </source>
</evidence>
<evidence type="ECO:0000256" key="3">
    <source>
        <dbReference type="ARBA" id="ARBA00022516"/>
    </source>
</evidence>
<keyword evidence="9" id="KW-0756">Sterol biosynthesis</keyword>
<keyword evidence="4 19" id="KW-0812">Transmembrane</keyword>
<dbReference type="InterPro" id="IPR018083">
    <property type="entry name" value="Sterol_reductase_CS"/>
</dbReference>
<evidence type="ECO:0000256" key="2">
    <source>
        <dbReference type="ARBA" id="ARBA00005402"/>
    </source>
</evidence>
<keyword evidence="10" id="KW-0443">Lipid metabolism</keyword>
<feature type="transmembrane region" description="Helical" evidence="19">
    <location>
        <begin position="271"/>
        <end position="288"/>
    </location>
</feature>
<keyword evidence="12" id="KW-1207">Sterol metabolism</keyword>
<dbReference type="Proteomes" id="UP000002009">
    <property type="component" value="Chromosome 2"/>
</dbReference>
<dbReference type="GO" id="GO:1902652">
    <property type="term" value="P:secondary alcohol metabolic process"/>
    <property type="evidence" value="ECO:0007669"/>
    <property type="project" value="UniProtKB-ARBA"/>
</dbReference>
<keyword evidence="6" id="KW-0752">Steroid biosynthesis</keyword>
<keyword evidence="5" id="KW-0521">NADP</keyword>
<evidence type="ECO:0000256" key="14">
    <source>
        <dbReference type="ARBA" id="ARBA00052254"/>
    </source>
</evidence>
<dbReference type="PROSITE" id="PS01017">
    <property type="entry name" value="STEROL_REDUCT_1"/>
    <property type="match status" value="1"/>
</dbReference>
<evidence type="ECO:0000256" key="19">
    <source>
        <dbReference type="SAM" id="Phobius"/>
    </source>
</evidence>
<dbReference type="PROSITE" id="PS01018">
    <property type="entry name" value="STEROL_REDUCT_2"/>
    <property type="match status" value="1"/>
</dbReference>
<proteinExistence type="inferred from homology"/>
<dbReference type="PANTHER" id="PTHR21257:SF52">
    <property type="entry name" value="DELTA(14)-STEROL REDUCTASE TM7SF2"/>
    <property type="match status" value="1"/>
</dbReference>
<feature type="transmembrane region" description="Helical" evidence="19">
    <location>
        <begin position="375"/>
        <end position="401"/>
    </location>
</feature>
<evidence type="ECO:0000256" key="4">
    <source>
        <dbReference type="ARBA" id="ARBA00022692"/>
    </source>
</evidence>
<dbReference type="GO" id="GO:0016126">
    <property type="term" value="P:sterol biosynthetic process"/>
    <property type="evidence" value="ECO:0007669"/>
    <property type="project" value="UniProtKB-KW"/>
</dbReference>
<keyword evidence="21" id="KW-1185">Reference proteome</keyword>
<keyword evidence="8" id="KW-0560">Oxidoreductase</keyword>
<evidence type="ECO:0000256" key="12">
    <source>
        <dbReference type="ARBA" id="ARBA00023166"/>
    </source>
</evidence>
<protein>
    <recommendedName>
        <fullName evidence="16">Delta(14)-sterol reductase ERG24</fullName>
    </recommendedName>
    <alternativeName>
        <fullName evidence="18">C-14 sterol reductase ERG24</fullName>
    </alternativeName>
    <alternativeName>
        <fullName evidence="17">Sterol C14-reductase ERG24</fullName>
    </alternativeName>
</protein>
<evidence type="ECO:0000256" key="18">
    <source>
        <dbReference type="ARBA" id="ARBA00083315"/>
    </source>
</evidence>
<keyword evidence="7 19" id="KW-1133">Transmembrane helix</keyword>
<accession>C1DZI3</accession>
<gene>
    <name evidence="20" type="ORF">MICPUN_107831</name>
</gene>
<evidence type="ECO:0000256" key="1">
    <source>
        <dbReference type="ARBA" id="ARBA00004141"/>
    </source>
</evidence>
<evidence type="ECO:0000313" key="20">
    <source>
        <dbReference type="EMBL" id="ACO61122.1"/>
    </source>
</evidence>
<feature type="transmembrane region" description="Helical" evidence="19">
    <location>
        <begin position="21"/>
        <end position="39"/>
    </location>
</feature>
<evidence type="ECO:0000256" key="8">
    <source>
        <dbReference type="ARBA" id="ARBA00023002"/>
    </source>
</evidence>
<dbReference type="PANTHER" id="PTHR21257">
    <property type="entry name" value="DELTA(14)-STEROL REDUCTASE"/>
    <property type="match status" value="1"/>
</dbReference>
<feature type="transmembrane region" description="Helical" evidence="19">
    <location>
        <begin position="300"/>
        <end position="321"/>
    </location>
</feature>
<evidence type="ECO:0000256" key="10">
    <source>
        <dbReference type="ARBA" id="ARBA00023098"/>
    </source>
</evidence>
<keyword evidence="13" id="KW-0753">Steroid metabolism</keyword>
<feature type="transmembrane region" description="Helical" evidence="19">
    <location>
        <begin position="141"/>
        <end position="162"/>
    </location>
</feature>